<dbReference type="EMBL" id="SOSA01000938">
    <property type="protein sequence ID" value="THC88101.1"/>
    <property type="molecule type" value="Genomic_DNA"/>
</dbReference>
<accession>A0A4S3J5L4</accession>
<reference evidence="1 2" key="1">
    <citation type="submission" date="2019-03" db="EMBL/GenBank/DDBJ databases">
        <title>The genome sequence of a newly discovered highly antifungal drug resistant Aspergillus species, Aspergillus tanneri NIH 1004.</title>
        <authorList>
            <person name="Mounaud S."/>
            <person name="Singh I."/>
            <person name="Joardar V."/>
            <person name="Pakala S."/>
            <person name="Pakala S."/>
            <person name="Venepally P."/>
            <person name="Hoover J."/>
            <person name="Nierman W."/>
            <person name="Chung J."/>
            <person name="Losada L."/>
        </authorList>
    </citation>
    <scope>NUCLEOTIDE SEQUENCE [LARGE SCALE GENOMIC DNA]</scope>
    <source>
        <strain evidence="1 2">NIH1004</strain>
    </source>
</reference>
<dbReference type="Proteomes" id="UP000308092">
    <property type="component" value="Unassembled WGS sequence"/>
</dbReference>
<evidence type="ECO:0000313" key="2">
    <source>
        <dbReference type="Proteomes" id="UP000308092"/>
    </source>
</evidence>
<dbReference type="AlphaFoldDB" id="A0A4S3J5L4"/>
<keyword evidence="2" id="KW-1185">Reference proteome</keyword>
<evidence type="ECO:0000313" key="1">
    <source>
        <dbReference type="EMBL" id="THC88101.1"/>
    </source>
</evidence>
<gene>
    <name evidence="1" type="ORF">EYZ11_012454</name>
</gene>
<sequence length="43" mass="4989">MRENYHEVENQISNALCAYSERGYFDAFMAIDLARHALLPIKS</sequence>
<name>A0A4S3J5L4_9EURO</name>
<dbReference type="VEuPathDB" id="FungiDB:EYZ11_012454"/>
<organism evidence="1 2">
    <name type="scientific">Aspergillus tanneri</name>
    <dbReference type="NCBI Taxonomy" id="1220188"/>
    <lineage>
        <taxon>Eukaryota</taxon>
        <taxon>Fungi</taxon>
        <taxon>Dikarya</taxon>
        <taxon>Ascomycota</taxon>
        <taxon>Pezizomycotina</taxon>
        <taxon>Eurotiomycetes</taxon>
        <taxon>Eurotiomycetidae</taxon>
        <taxon>Eurotiales</taxon>
        <taxon>Aspergillaceae</taxon>
        <taxon>Aspergillus</taxon>
        <taxon>Aspergillus subgen. Circumdati</taxon>
    </lineage>
</organism>
<protein>
    <submittedName>
        <fullName evidence="1">Uncharacterized protein</fullName>
    </submittedName>
</protein>
<proteinExistence type="predicted"/>
<comment type="caution">
    <text evidence="1">The sequence shown here is derived from an EMBL/GenBank/DDBJ whole genome shotgun (WGS) entry which is preliminary data.</text>
</comment>